<accession>A0A5B7J8Q4</accession>
<reference evidence="1 2" key="1">
    <citation type="submission" date="2019-05" db="EMBL/GenBank/DDBJ databases">
        <title>Another draft genome of Portunus trituberculatus and its Hox gene families provides insights of decapod evolution.</title>
        <authorList>
            <person name="Jeong J.-H."/>
            <person name="Song I."/>
            <person name="Kim S."/>
            <person name="Choi T."/>
            <person name="Kim D."/>
            <person name="Ryu S."/>
            <person name="Kim W."/>
        </authorList>
    </citation>
    <scope>NUCLEOTIDE SEQUENCE [LARGE SCALE GENOMIC DNA]</scope>
    <source>
        <tissue evidence="1">Muscle</tissue>
    </source>
</reference>
<organism evidence="1 2">
    <name type="scientific">Portunus trituberculatus</name>
    <name type="common">Swimming crab</name>
    <name type="synonym">Neptunus trituberculatus</name>
    <dbReference type="NCBI Taxonomy" id="210409"/>
    <lineage>
        <taxon>Eukaryota</taxon>
        <taxon>Metazoa</taxon>
        <taxon>Ecdysozoa</taxon>
        <taxon>Arthropoda</taxon>
        <taxon>Crustacea</taxon>
        <taxon>Multicrustacea</taxon>
        <taxon>Malacostraca</taxon>
        <taxon>Eumalacostraca</taxon>
        <taxon>Eucarida</taxon>
        <taxon>Decapoda</taxon>
        <taxon>Pleocyemata</taxon>
        <taxon>Brachyura</taxon>
        <taxon>Eubrachyura</taxon>
        <taxon>Portunoidea</taxon>
        <taxon>Portunidae</taxon>
        <taxon>Portuninae</taxon>
        <taxon>Portunus</taxon>
    </lineage>
</organism>
<comment type="caution">
    <text evidence="1">The sequence shown here is derived from an EMBL/GenBank/DDBJ whole genome shotgun (WGS) entry which is preliminary data.</text>
</comment>
<dbReference type="EMBL" id="VSRR010091656">
    <property type="protein sequence ID" value="MPC92552.1"/>
    <property type="molecule type" value="Genomic_DNA"/>
</dbReference>
<keyword evidence="2" id="KW-1185">Reference proteome</keyword>
<proteinExistence type="predicted"/>
<dbReference type="Proteomes" id="UP000324222">
    <property type="component" value="Unassembled WGS sequence"/>
</dbReference>
<protein>
    <submittedName>
        <fullName evidence="1">Uncharacterized protein</fullName>
    </submittedName>
</protein>
<sequence length="62" mass="7016">MCLNCEASSLSHAQRFFFLHQLELNKSTFWAACGPAGHAPSVAVAAWLQSLWWARRLFSHIN</sequence>
<gene>
    <name evidence="1" type="ORF">E2C01_087647</name>
</gene>
<dbReference type="AlphaFoldDB" id="A0A5B7J8Q4"/>
<evidence type="ECO:0000313" key="2">
    <source>
        <dbReference type="Proteomes" id="UP000324222"/>
    </source>
</evidence>
<name>A0A5B7J8Q4_PORTR</name>
<evidence type="ECO:0000313" key="1">
    <source>
        <dbReference type="EMBL" id="MPC92552.1"/>
    </source>
</evidence>